<organism evidence="4 5">
    <name type="scientific">Novosphingobium pokkalii</name>
    <dbReference type="NCBI Taxonomy" id="1770194"/>
    <lineage>
        <taxon>Bacteria</taxon>
        <taxon>Pseudomonadati</taxon>
        <taxon>Pseudomonadota</taxon>
        <taxon>Alphaproteobacteria</taxon>
        <taxon>Sphingomonadales</taxon>
        <taxon>Sphingomonadaceae</taxon>
        <taxon>Novosphingobium</taxon>
    </lineage>
</organism>
<evidence type="ECO:0000256" key="2">
    <source>
        <dbReference type="ARBA" id="ARBA00022908"/>
    </source>
</evidence>
<gene>
    <name evidence="4" type="ORF">ACFOOT_10535</name>
</gene>
<reference evidence="5" key="1">
    <citation type="journal article" date="2019" name="Int. J. Syst. Evol. Microbiol.">
        <title>The Global Catalogue of Microorganisms (GCM) 10K type strain sequencing project: providing services to taxonomists for standard genome sequencing and annotation.</title>
        <authorList>
            <consortium name="The Broad Institute Genomics Platform"/>
            <consortium name="The Broad Institute Genome Sequencing Center for Infectious Disease"/>
            <person name="Wu L."/>
            <person name="Ma J."/>
        </authorList>
    </citation>
    <scope>NUCLEOTIDE SEQUENCE [LARGE SCALE GENOMIC DNA]</scope>
    <source>
        <strain evidence="5">KCTC 42224</strain>
    </source>
</reference>
<dbReference type="RefSeq" id="WP_191326266.1">
    <property type="nucleotide sequence ID" value="NZ_BMZP01000037.1"/>
</dbReference>
<accession>A0ABV7V3C9</accession>
<dbReference type="Pfam" id="PF13356">
    <property type="entry name" value="Arm-DNA-bind_3"/>
    <property type="match status" value="1"/>
</dbReference>
<proteinExistence type="inferred from homology"/>
<dbReference type="EMBL" id="JBHRYE010000016">
    <property type="protein sequence ID" value="MFC3671861.1"/>
    <property type="molecule type" value="Genomic_DNA"/>
</dbReference>
<dbReference type="InterPro" id="IPR050808">
    <property type="entry name" value="Phage_Integrase"/>
</dbReference>
<protein>
    <submittedName>
        <fullName evidence="4">Arm DNA-binding domain-containing protein</fullName>
    </submittedName>
</protein>
<dbReference type="InterPro" id="IPR025166">
    <property type="entry name" value="Integrase_DNA_bind_dom"/>
</dbReference>
<name>A0ABV7V3C9_9SPHN</name>
<keyword evidence="5" id="KW-1185">Reference proteome</keyword>
<feature type="domain" description="Integrase DNA-binding" evidence="3">
    <location>
        <begin position="8"/>
        <end position="91"/>
    </location>
</feature>
<sequence>MGERKSGLTASSVARAKPKDKAYKLSDYDGLYLLVKPTGARYWRMNYRFHNLQRTVTFGRYPELLLADARQRLLNARRLLADGIDPIDQAKLNKIQESISFANTFKTVSDEWLEKVQLCQSASNRGSDSNSVQI</sequence>
<keyword evidence="2" id="KW-0229">DNA integration</keyword>
<comment type="similarity">
    <text evidence="1">Belongs to the 'phage' integrase family.</text>
</comment>
<dbReference type="InterPro" id="IPR038488">
    <property type="entry name" value="Integrase_DNA-bd_sf"/>
</dbReference>
<dbReference type="PANTHER" id="PTHR30629">
    <property type="entry name" value="PROPHAGE INTEGRASE"/>
    <property type="match status" value="1"/>
</dbReference>
<evidence type="ECO:0000259" key="3">
    <source>
        <dbReference type="Pfam" id="PF13356"/>
    </source>
</evidence>
<dbReference type="Proteomes" id="UP001595683">
    <property type="component" value="Unassembled WGS sequence"/>
</dbReference>
<keyword evidence="4" id="KW-0238">DNA-binding</keyword>
<evidence type="ECO:0000313" key="4">
    <source>
        <dbReference type="EMBL" id="MFC3671861.1"/>
    </source>
</evidence>
<evidence type="ECO:0000313" key="5">
    <source>
        <dbReference type="Proteomes" id="UP001595683"/>
    </source>
</evidence>
<dbReference type="PANTHER" id="PTHR30629:SF2">
    <property type="entry name" value="PROPHAGE INTEGRASE INTS-RELATED"/>
    <property type="match status" value="1"/>
</dbReference>
<evidence type="ECO:0000256" key="1">
    <source>
        <dbReference type="ARBA" id="ARBA00008857"/>
    </source>
</evidence>
<dbReference type="GO" id="GO:0003677">
    <property type="term" value="F:DNA binding"/>
    <property type="evidence" value="ECO:0007669"/>
    <property type="project" value="UniProtKB-KW"/>
</dbReference>
<dbReference type="Gene3D" id="3.30.160.390">
    <property type="entry name" value="Integrase, DNA-binding domain"/>
    <property type="match status" value="1"/>
</dbReference>
<comment type="caution">
    <text evidence="4">The sequence shown here is derived from an EMBL/GenBank/DDBJ whole genome shotgun (WGS) entry which is preliminary data.</text>
</comment>